<evidence type="ECO:0000256" key="1">
    <source>
        <dbReference type="ARBA" id="ARBA00023242"/>
    </source>
</evidence>
<dbReference type="Proteomes" id="UP000029121">
    <property type="component" value="Unassembled WGS sequence"/>
</dbReference>
<proteinExistence type="predicted"/>
<dbReference type="InterPro" id="IPR001005">
    <property type="entry name" value="SANT/Myb"/>
</dbReference>
<dbReference type="InterPro" id="IPR000949">
    <property type="entry name" value="ELM2_dom"/>
</dbReference>
<dbReference type="Gene3D" id="1.10.150.60">
    <property type="entry name" value="ARID DNA-binding domain"/>
    <property type="match status" value="1"/>
</dbReference>
<dbReference type="OrthoDB" id="1938591at2759"/>
<dbReference type="SUPFAM" id="SSF46774">
    <property type="entry name" value="ARID-like"/>
    <property type="match status" value="1"/>
</dbReference>
<dbReference type="InterPro" id="IPR001606">
    <property type="entry name" value="ARID_dom"/>
</dbReference>
<dbReference type="CDD" id="cd00167">
    <property type="entry name" value="SANT"/>
    <property type="match status" value="1"/>
</dbReference>
<dbReference type="eggNOG" id="ENOG502QVAG">
    <property type="taxonomic scope" value="Eukaryota"/>
</dbReference>
<evidence type="ECO:0000259" key="3">
    <source>
        <dbReference type="PROSITE" id="PS51156"/>
    </source>
</evidence>
<dbReference type="STRING" id="81985.R0FDL2"/>
<organism evidence="4 5">
    <name type="scientific">Capsella rubella</name>
    <dbReference type="NCBI Taxonomy" id="81985"/>
    <lineage>
        <taxon>Eukaryota</taxon>
        <taxon>Viridiplantae</taxon>
        <taxon>Streptophyta</taxon>
        <taxon>Embryophyta</taxon>
        <taxon>Tracheophyta</taxon>
        <taxon>Spermatophyta</taxon>
        <taxon>Magnoliopsida</taxon>
        <taxon>eudicotyledons</taxon>
        <taxon>Gunneridae</taxon>
        <taxon>Pentapetalae</taxon>
        <taxon>rosids</taxon>
        <taxon>malvids</taxon>
        <taxon>Brassicales</taxon>
        <taxon>Brassicaceae</taxon>
        <taxon>Camelineae</taxon>
        <taxon>Capsella</taxon>
    </lineage>
</organism>
<dbReference type="PROSITE" id="PS51011">
    <property type="entry name" value="ARID"/>
    <property type="match status" value="1"/>
</dbReference>
<keyword evidence="5" id="KW-1185">Reference proteome</keyword>
<feature type="domain" description="ARID" evidence="2">
    <location>
        <begin position="37"/>
        <end position="127"/>
    </location>
</feature>
<dbReference type="SMART" id="SM00501">
    <property type="entry name" value="BRIGHT"/>
    <property type="match status" value="1"/>
</dbReference>
<dbReference type="AlphaFoldDB" id="R0FDL2"/>
<dbReference type="PANTHER" id="PTHR46410">
    <property type="entry name" value="AT-RICH INTERACTIVE DOMAIN-CONTAINING PROTEIN 2"/>
    <property type="match status" value="1"/>
</dbReference>
<sequence>MSRELSLKGLMGGWSSFNHSSGSYVDVKIEYIDECENRLRRLFDQALLFFLEEEGNVSSLPAVLGDGENVDLFKLFVLVCEREGFDSVSRNGLWDSVAEKLGSDCYVSPSLRLVYSKYLDRMEKWAVEETRILNRDGKKKGCYGGMLQELGNGFKGLLENGNCQKRNRAVALGCNLIEESFSEFHRKRFRESRYDEEGVGSSFVDVLNESVVCAEEKGLDLSSKKKGGDLQEMLQWLTSVARSPHDPSIGVIPHCSKWRYYTGKECSIKAIKAKNALLVPRGNALLKYRCCPNLCHQFVHPSMYDEDNNDEKLLARSRYNMRSPKLSKRRYSSCSSYGRFVSRLMKSRLCREEEDLIEEETSEAIDLQEENAEDIPKRKVCIGPRYQAQLDEWTEGGVDSDSKWLGTRVWSPPENNEALDQLQRGDDLAGKGRPGSCSCDARLPYSVECVRLHIAENRKELKGELGDVFFLWKLDKLGEEVCLGWTEREEKRFKDMIIADPFFWKNTVKYLPGRKRKQLVHYYFNVFLINRRRYQNRVTPTDVDSDDDTKTFGSVGGRFGRGAVSSCDTDMMICCLNRQCEDY</sequence>
<reference evidence="5" key="1">
    <citation type="journal article" date="2013" name="Nat. Genet.">
        <title>The Capsella rubella genome and the genomic consequences of rapid mating system evolution.</title>
        <authorList>
            <person name="Slotte T."/>
            <person name="Hazzouri K.M."/>
            <person name="Agren J.A."/>
            <person name="Koenig D."/>
            <person name="Maumus F."/>
            <person name="Guo Y.L."/>
            <person name="Steige K."/>
            <person name="Platts A.E."/>
            <person name="Escobar J.S."/>
            <person name="Newman L.K."/>
            <person name="Wang W."/>
            <person name="Mandakova T."/>
            <person name="Vello E."/>
            <person name="Smith L.M."/>
            <person name="Henz S.R."/>
            <person name="Steffen J."/>
            <person name="Takuno S."/>
            <person name="Brandvain Y."/>
            <person name="Coop G."/>
            <person name="Andolfatto P."/>
            <person name="Hu T.T."/>
            <person name="Blanchette M."/>
            <person name="Clark R.M."/>
            <person name="Quesneville H."/>
            <person name="Nordborg M."/>
            <person name="Gaut B.S."/>
            <person name="Lysak M.A."/>
            <person name="Jenkins J."/>
            <person name="Grimwood J."/>
            <person name="Chapman J."/>
            <person name="Prochnik S."/>
            <person name="Shu S."/>
            <person name="Rokhsar D."/>
            <person name="Schmutz J."/>
            <person name="Weigel D."/>
            <person name="Wright S.I."/>
        </authorList>
    </citation>
    <scope>NUCLEOTIDE SEQUENCE [LARGE SCALE GENOMIC DNA]</scope>
    <source>
        <strain evidence="5">cv. Monte Gargano</strain>
    </source>
</reference>
<dbReference type="SMART" id="SM01189">
    <property type="entry name" value="ELM2"/>
    <property type="match status" value="1"/>
</dbReference>
<dbReference type="CDD" id="cd16100">
    <property type="entry name" value="ARID"/>
    <property type="match status" value="1"/>
</dbReference>
<feature type="domain" description="ELM2" evidence="3">
    <location>
        <begin position="378"/>
        <end position="422"/>
    </location>
</feature>
<evidence type="ECO:0000313" key="5">
    <source>
        <dbReference type="Proteomes" id="UP000029121"/>
    </source>
</evidence>
<dbReference type="PROSITE" id="PS51156">
    <property type="entry name" value="ELM2"/>
    <property type="match status" value="1"/>
</dbReference>
<dbReference type="KEGG" id="crb:17883712"/>
<evidence type="ECO:0008006" key="6">
    <source>
        <dbReference type="Google" id="ProtNLM"/>
    </source>
</evidence>
<dbReference type="EMBL" id="KB870810">
    <property type="protein sequence ID" value="EOA20252.1"/>
    <property type="molecule type" value="Genomic_DNA"/>
</dbReference>
<dbReference type="GO" id="GO:0003677">
    <property type="term" value="F:DNA binding"/>
    <property type="evidence" value="ECO:0007669"/>
    <property type="project" value="InterPro"/>
</dbReference>
<gene>
    <name evidence="4" type="ORF">CARUB_v10000553mg</name>
</gene>
<accession>R0FDL2</accession>
<keyword evidence="1" id="KW-0539">Nucleus</keyword>
<evidence type="ECO:0000259" key="2">
    <source>
        <dbReference type="PROSITE" id="PS51011"/>
    </source>
</evidence>
<name>R0FDL2_9BRAS</name>
<dbReference type="SMART" id="SM01014">
    <property type="entry name" value="ARID"/>
    <property type="match status" value="1"/>
</dbReference>
<dbReference type="InterPro" id="IPR036431">
    <property type="entry name" value="ARID_dom_sf"/>
</dbReference>
<dbReference type="Pfam" id="PF01388">
    <property type="entry name" value="ARID"/>
    <property type="match status" value="1"/>
</dbReference>
<dbReference type="PANTHER" id="PTHR46410:SF18">
    <property type="entry name" value="AT-RICH INTERACTIVE DOMAIN-CONTAINING PROTEIN 2"/>
    <property type="match status" value="1"/>
</dbReference>
<protein>
    <recommendedName>
        <fullName evidence="6">ARID domain-containing protein</fullName>
    </recommendedName>
</protein>
<evidence type="ECO:0000313" key="4">
    <source>
        <dbReference type="EMBL" id="EOA20252.1"/>
    </source>
</evidence>